<sequence length="60" mass="6722">NLEMYSTVGIKKDGEGCDNIPDRNKFIKDINDSKPNHTIKRTIYIGNNGDSTLGSRKQNP</sequence>
<dbReference type="OrthoDB" id="10041679at2759"/>
<evidence type="ECO:0000313" key="2">
    <source>
        <dbReference type="Proteomes" id="UP000663882"/>
    </source>
</evidence>
<comment type="caution">
    <text evidence="1">The sequence shown here is derived from an EMBL/GenBank/DDBJ whole genome shotgun (WGS) entry which is preliminary data.</text>
</comment>
<name>A0A815T1K3_9BILA</name>
<dbReference type="EMBL" id="CAJNOO010010338">
    <property type="protein sequence ID" value="CAF1497674.1"/>
    <property type="molecule type" value="Genomic_DNA"/>
</dbReference>
<feature type="non-terminal residue" evidence="1">
    <location>
        <position position="1"/>
    </location>
</feature>
<reference evidence="1" key="1">
    <citation type="submission" date="2021-02" db="EMBL/GenBank/DDBJ databases">
        <authorList>
            <person name="Nowell W R."/>
        </authorList>
    </citation>
    <scope>NUCLEOTIDE SEQUENCE</scope>
</reference>
<accession>A0A815T1K3</accession>
<organism evidence="1 2">
    <name type="scientific">Rotaria sordida</name>
    <dbReference type="NCBI Taxonomy" id="392033"/>
    <lineage>
        <taxon>Eukaryota</taxon>
        <taxon>Metazoa</taxon>
        <taxon>Spiralia</taxon>
        <taxon>Gnathifera</taxon>
        <taxon>Rotifera</taxon>
        <taxon>Eurotatoria</taxon>
        <taxon>Bdelloidea</taxon>
        <taxon>Philodinida</taxon>
        <taxon>Philodinidae</taxon>
        <taxon>Rotaria</taxon>
    </lineage>
</organism>
<dbReference type="Proteomes" id="UP000663882">
    <property type="component" value="Unassembled WGS sequence"/>
</dbReference>
<proteinExistence type="predicted"/>
<gene>
    <name evidence="1" type="ORF">RFH988_LOCUS38648</name>
</gene>
<dbReference type="AlphaFoldDB" id="A0A815T1K3"/>
<evidence type="ECO:0000313" key="1">
    <source>
        <dbReference type="EMBL" id="CAF1497674.1"/>
    </source>
</evidence>
<protein>
    <submittedName>
        <fullName evidence="1">Uncharacterized protein</fullName>
    </submittedName>
</protein>